<dbReference type="Pfam" id="PF00211">
    <property type="entry name" value="Guanylate_cyc"/>
    <property type="match status" value="2"/>
</dbReference>
<feature type="transmembrane region" description="Helical" evidence="14">
    <location>
        <begin position="650"/>
        <end position="673"/>
    </location>
</feature>
<dbReference type="GO" id="GO:0005524">
    <property type="term" value="F:ATP binding"/>
    <property type="evidence" value="ECO:0007669"/>
    <property type="project" value="UniProtKB-KW"/>
</dbReference>
<feature type="domain" description="Guanylate cyclase" evidence="15">
    <location>
        <begin position="287"/>
        <end position="414"/>
    </location>
</feature>
<keyword evidence="7" id="KW-0547">Nucleotide-binding</keyword>
<feature type="region of interest" description="Disordered" evidence="13">
    <location>
        <begin position="1435"/>
        <end position="1476"/>
    </location>
</feature>
<evidence type="ECO:0000256" key="10">
    <source>
        <dbReference type="ARBA" id="ARBA00022989"/>
    </source>
</evidence>
<dbReference type="PANTHER" id="PTHR45627">
    <property type="entry name" value="ADENYLATE CYCLASE TYPE 1"/>
    <property type="match status" value="1"/>
</dbReference>
<dbReference type="GO" id="GO:0004016">
    <property type="term" value="F:adenylate cyclase activity"/>
    <property type="evidence" value="ECO:0007669"/>
    <property type="project" value="UniProtKB-EC"/>
</dbReference>
<sequence>MAMDHAVKAATAKESALARLCRSRQFESKALETIYQKYSLASQRRTLIKVLWVFATVFLSLASLNVYFVRAPNVQGICFGALCALFIVLLGAVVQVKRNIVLQRVIVYATLQLLLVFVVLTLPINYATELRTPSADSGQRVAAADGAWSVVVAVFAVYTTLPVSWMLALAFGVATSLAQLIVAAVFVHSYEDGIGQQLTANLLLFVWTNAVGLYLHSVWNQILRAAFIDTRNCIAARQDIEEENEKLERLLSSALPQHVATAMRCDISQCANQKSRNSYIQQYENVSVIFADISGFQSIVSHCTAQDTVRIVNQIFARFDHLAKLNHCLRIRILGDAYLAVCGVPECRPDHAACCVKLGLDMIETICSIVEQTGADIGMRIGIDSGSAVCGVVGLKKWHYDVWSETVENAYYLQSTATPDKIYISQSTLVALEDQIDCHPTNNTDKFGRASYYVVNQSLATKKADQLLFHDGTIGSKAGHRLPFSSVSQCINHLLQSAAVTNNSTSTSFGSTLSSNGQIPKGQQQIWRKRRSGPMEQSCGNRVNGFLSQAVKAGHVDQEKSPLLNYLTLRFKNAVIERGFNQHADRWFVPAVAGCIPFLVIYSVFHALVLPHQITALLLIVAALAVMCAILSVLYIDYFKGFRLFMTRTFWGHSMAILLILSLLCTCGVINTFSCPIPGAMVDRESSAIYGEGAFVACAIPQYALLSCMLWLVTVAIFVRFSSTMALIVMLTAGAVYGIHVFNTHSLLYYNYSLLVHAAVANEHELILGIIALIALVFIQARRNEWAIRIDFLWKLQAVDEHVEMRELQIYNQRILFNLLPPHVACNFLNKTDPCYHGSHRVGVAFMNVDLKSTGDSASEATMGILNEIICQFDALLDEDRYRAVEKIKSVNSSYMIAVGLLPEFHANTTTADNYSSLLIPLADYALAAIARLKEFNAQRNTRFDLSVGIDCGSVIAGVIGSDRPQYDIWGKAVNRAKQLQTTADSNTIQVSDDVCLALRSAYKFEQRRTTTIRDGRSLVAYCLSAKRSSKESSPDSQQRPSPLRVYQGGISLPGLSEIVEAKNRLTAAILRAEPMSEDADDKESSPFLESSAARLPARNFSSSFAVVANKRPSIPAAMQTSIADSDTSNIEIEMADATTDGEHYVDVEEHQRIGRLQQLLAHAMRPSVDNETDALVQEMIGSMHSSYSSDLFSTDAYKVVPLESEEDLEWITPQLVSDHATVDRRAFQPGNIQLIDQSDMSDVGGPAMPPPSSVCSPLIKQQKMRKPKKRQKRNAEDSLKKRMSGTSQSDFEPAVEGRGYRPSPRLLSWLRQKSKKNQRSPLPLGVSEISDDAASDWSPDKIIRSPTDAEKRKAAATDELEAAAFRVDKMLLELSAVHGELPESDQAHYMSEQTNTGPRDSPLCRPFPTDPRTPYFMQSDVMSVDNADQKLSNNARQLRQPTSAAQTEYENADSDYPCSETESQLRGCSPDTQMMNRGRLHGLAYASTPGEKRHSKDDSAIGSAHPFARYRSPSSNLDYLGLDPGHEADIDSLCSSRASSRVFFDESLRCPFPQTRRPTSMSASRKSIGYDSEYDNFRNGLSQEGVFRVPSQISDMEIDFFDVDEDSPINPLDEMRKLARDIKQNFGDFKLASFSDVEK</sequence>
<dbReference type="InterPro" id="IPR001054">
    <property type="entry name" value="A/G_cyclase"/>
</dbReference>
<feature type="transmembrane region" description="Helical" evidence="14">
    <location>
        <begin position="693"/>
        <end position="718"/>
    </location>
</feature>
<feature type="transmembrane region" description="Helical" evidence="14">
    <location>
        <begin position="754"/>
        <end position="779"/>
    </location>
</feature>
<keyword evidence="5 14" id="KW-0812">Transmembrane</keyword>
<dbReference type="SMART" id="SM00044">
    <property type="entry name" value="CYCc"/>
    <property type="match status" value="2"/>
</dbReference>
<dbReference type="InterPro" id="IPR032628">
    <property type="entry name" value="AC_N"/>
</dbReference>
<evidence type="ECO:0000256" key="13">
    <source>
        <dbReference type="SAM" id="MobiDB-lite"/>
    </source>
</evidence>
<dbReference type="CDD" id="cd07302">
    <property type="entry name" value="CHD"/>
    <property type="match status" value="2"/>
</dbReference>
<feature type="compositionally biased region" description="Basic and acidic residues" evidence="13">
    <location>
        <begin position="1491"/>
        <end position="1500"/>
    </location>
</feature>
<feature type="transmembrane region" description="Helical" evidence="14">
    <location>
        <begin position="165"/>
        <end position="186"/>
    </location>
</feature>
<protein>
    <recommendedName>
        <fullName evidence="4">adenylate cyclase</fullName>
        <ecNumber evidence="4">4.6.1.1</ecNumber>
    </recommendedName>
</protein>
<evidence type="ECO:0000313" key="16">
    <source>
        <dbReference type="Proteomes" id="UP000887566"/>
    </source>
</evidence>
<comment type="catalytic activity">
    <reaction evidence="1">
        <text>GTP = 3',5'-cyclic GMP + diphosphate</text>
        <dbReference type="Rhea" id="RHEA:13665"/>
        <dbReference type="ChEBI" id="CHEBI:33019"/>
        <dbReference type="ChEBI" id="CHEBI:37565"/>
        <dbReference type="ChEBI" id="CHEBI:57746"/>
        <dbReference type="EC" id="4.6.1.2"/>
    </reaction>
</comment>
<feature type="domain" description="Guanylate cyclase" evidence="15">
    <location>
        <begin position="844"/>
        <end position="981"/>
    </location>
</feature>
<feature type="transmembrane region" description="Helical" evidence="14">
    <location>
        <begin position="74"/>
        <end position="93"/>
    </location>
</feature>
<evidence type="ECO:0000256" key="12">
    <source>
        <dbReference type="ARBA" id="ARBA00023239"/>
    </source>
</evidence>
<evidence type="ECO:0000256" key="3">
    <source>
        <dbReference type="ARBA" id="ARBA00004141"/>
    </source>
</evidence>
<dbReference type="SUPFAM" id="SSF55073">
    <property type="entry name" value="Nucleotide cyclase"/>
    <property type="match status" value="2"/>
</dbReference>
<feature type="compositionally biased region" description="Basic residues" evidence="13">
    <location>
        <begin position="1263"/>
        <end position="1273"/>
    </location>
</feature>
<dbReference type="Proteomes" id="UP000887566">
    <property type="component" value="Unplaced"/>
</dbReference>
<keyword evidence="9" id="KW-0460">Magnesium</keyword>
<feature type="transmembrane region" description="Helical" evidence="14">
    <location>
        <begin position="725"/>
        <end position="742"/>
    </location>
</feature>
<comment type="subcellular location">
    <subcellularLocation>
        <location evidence="3">Membrane</location>
        <topology evidence="3">Multi-pass membrane protein</topology>
    </subcellularLocation>
</comment>
<feature type="compositionally biased region" description="Polar residues" evidence="13">
    <location>
        <begin position="1461"/>
        <end position="1476"/>
    </location>
</feature>
<evidence type="ECO:0000256" key="8">
    <source>
        <dbReference type="ARBA" id="ARBA00022840"/>
    </source>
</evidence>
<feature type="transmembrane region" description="Helical" evidence="14">
    <location>
        <begin position="105"/>
        <end position="126"/>
    </location>
</feature>
<keyword evidence="12" id="KW-0456">Lyase</keyword>
<name>A0A914WU16_9BILA</name>
<evidence type="ECO:0000256" key="2">
    <source>
        <dbReference type="ARBA" id="ARBA00001593"/>
    </source>
</evidence>
<feature type="transmembrane region" description="Helical" evidence="14">
    <location>
        <begin position="47"/>
        <end position="68"/>
    </location>
</feature>
<accession>A0A914WU16</accession>
<evidence type="ECO:0000256" key="6">
    <source>
        <dbReference type="ARBA" id="ARBA00022723"/>
    </source>
</evidence>
<evidence type="ECO:0000256" key="9">
    <source>
        <dbReference type="ARBA" id="ARBA00022842"/>
    </source>
</evidence>
<dbReference type="Pfam" id="PF16214">
    <property type="entry name" value="AC_N"/>
    <property type="match status" value="1"/>
</dbReference>
<keyword evidence="16" id="KW-1185">Reference proteome</keyword>
<feature type="transmembrane region" description="Helical" evidence="14">
    <location>
        <begin position="614"/>
        <end position="638"/>
    </location>
</feature>
<evidence type="ECO:0000256" key="11">
    <source>
        <dbReference type="ARBA" id="ARBA00023136"/>
    </source>
</evidence>
<feature type="transmembrane region" description="Helical" evidence="14">
    <location>
        <begin position="198"/>
        <end position="215"/>
    </location>
</feature>
<dbReference type="Gene3D" id="3.30.70.1230">
    <property type="entry name" value="Nucleotide cyclase"/>
    <property type="match status" value="2"/>
</dbReference>
<dbReference type="GO" id="GO:0046872">
    <property type="term" value="F:metal ion binding"/>
    <property type="evidence" value="ECO:0007669"/>
    <property type="project" value="UniProtKB-KW"/>
</dbReference>
<dbReference type="WBParaSite" id="PSAMB.scaffold538size47747.g6920.t1">
    <property type="protein sequence ID" value="PSAMB.scaffold538size47747.g6920.t1"/>
    <property type="gene ID" value="PSAMB.scaffold538size47747.g6920"/>
</dbReference>
<dbReference type="GO" id="GO:0006171">
    <property type="term" value="P:cAMP biosynthetic process"/>
    <property type="evidence" value="ECO:0007669"/>
    <property type="project" value="TreeGrafter"/>
</dbReference>
<proteinExistence type="predicted"/>
<evidence type="ECO:0000256" key="7">
    <source>
        <dbReference type="ARBA" id="ARBA00022741"/>
    </source>
</evidence>
<dbReference type="PROSITE" id="PS50125">
    <property type="entry name" value="GUANYLATE_CYCLASE_2"/>
    <property type="match status" value="2"/>
</dbReference>
<feature type="region of interest" description="Disordered" evidence="13">
    <location>
        <begin position="1237"/>
        <end position="1344"/>
    </location>
</feature>
<keyword evidence="11 14" id="KW-0472">Membrane</keyword>
<keyword evidence="6" id="KW-0479">Metal-binding</keyword>
<keyword evidence="8" id="KW-0067">ATP-binding</keyword>
<organism evidence="16 17">
    <name type="scientific">Plectus sambesii</name>
    <dbReference type="NCBI Taxonomy" id="2011161"/>
    <lineage>
        <taxon>Eukaryota</taxon>
        <taxon>Metazoa</taxon>
        <taxon>Ecdysozoa</taxon>
        <taxon>Nematoda</taxon>
        <taxon>Chromadorea</taxon>
        <taxon>Plectida</taxon>
        <taxon>Plectina</taxon>
        <taxon>Plectoidea</taxon>
        <taxon>Plectidae</taxon>
        <taxon>Plectus</taxon>
    </lineage>
</organism>
<dbReference type="GO" id="GO:0005886">
    <property type="term" value="C:plasma membrane"/>
    <property type="evidence" value="ECO:0007669"/>
    <property type="project" value="TreeGrafter"/>
</dbReference>
<comment type="catalytic activity">
    <reaction evidence="2">
        <text>ATP = 3',5'-cyclic AMP + diphosphate</text>
        <dbReference type="Rhea" id="RHEA:15389"/>
        <dbReference type="ChEBI" id="CHEBI:30616"/>
        <dbReference type="ChEBI" id="CHEBI:33019"/>
        <dbReference type="ChEBI" id="CHEBI:58165"/>
        <dbReference type="EC" id="4.6.1.1"/>
    </reaction>
</comment>
<feature type="region of interest" description="Disordered" evidence="13">
    <location>
        <begin position="1489"/>
        <end position="1508"/>
    </location>
</feature>
<evidence type="ECO:0000256" key="14">
    <source>
        <dbReference type="SAM" id="Phobius"/>
    </source>
</evidence>
<evidence type="ECO:0000256" key="5">
    <source>
        <dbReference type="ARBA" id="ARBA00022692"/>
    </source>
</evidence>
<dbReference type="GO" id="GO:0035556">
    <property type="term" value="P:intracellular signal transduction"/>
    <property type="evidence" value="ECO:0007669"/>
    <property type="project" value="InterPro"/>
</dbReference>
<dbReference type="PANTHER" id="PTHR45627:SF26">
    <property type="entry name" value="ADENYLATE CYCLASE TYPE 1"/>
    <property type="match status" value="1"/>
</dbReference>
<feature type="compositionally biased region" description="Polar residues" evidence="13">
    <location>
        <begin position="1435"/>
        <end position="1450"/>
    </location>
</feature>
<keyword evidence="10 14" id="KW-1133">Transmembrane helix</keyword>
<dbReference type="InterPro" id="IPR029787">
    <property type="entry name" value="Nucleotide_cyclase"/>
</dbReference>
<evidence type="ECO:0000313" key="17">
    <source>
        <dbReference type="WBParaSite" id="PSAMB.scaffold538size47747.g6920.t1"/>
    </source>
</evidence>
<reference evidence="17" key="1">
    <citation type="submission" date="2022-11" db="UniProtKB">
        <authorList>
            <consortium name="WormBaseParasite"/>
        </authorList>
    </citation>
    <scope>IDENTIFICATION</scope>
</reference>
<dbReference type="GO" id="GO:0007189">
    <property type="term" value="P:adenylate cyclase-activating G protein-coupled receptor signaling pathway"/>
    <property type="evidence" value="ECO:0007669"/>
    <property type="project" value="TreeGrafter"/>
</dbReference>
<evidence type="ECO:0000259" key="15">
    <source>
        <dbReference type="PROSITE" id="PS50125"/>
    </source>
</evidence>
<evidence type="ECO:0000256" key="4">
    <source>
        <dbReference type="ARBA" id="ARBA00012201"/>
    </source>
</evidence>
<dbReference type="GO" id="GO:0004383">
    <property type="term" value="F:guanylate cyclase activity"/>
    <property type="evidence" value="ECO:0007669"/>
    <property type="project" value="UniProtKB-EC"/>
</dbReference>
<evidence type="ECO:0000256" key="1">
    <source>
        <dbReference type="ARBA" id="ARBA00001436"/>
    </source>
</evidence>
<dbReference type="EC" id="4.6.1.1" evidence="4"/>
<feature type="transmembrane region" description="Helical" evidence="14">
    <location>
        <begin position="587"/>
        <end position="608"/>
    </location>
</feature>